<comment type="caution">
    <text evidence="2">The sequence shown here is derived from an EMBL/GenBank/DDBJ whole genome shotgun (WGS) entry which is preliminary data.</text>
</comment>
<reference evidence="2" key="1">
    <citation type="journal article" date="2022" name="IScience">
        <title>Evolution of zygomycete secretomes and the origins of terrestrial fungal ecologies.</title>
        <authorList>
            <person name="Chang Y."/>
            <person name="Wang Y."/>
            <person name="Mondo S."/>
            <person name="Ahrendt S."/>
            <person name="Andreopoulos W."/>
            <person name="Barry K."/>
            <person name="Beard J."/>
            <person name="Benny G.L."/>
            <person name="Blankenship S."/>
            <person name="Bonito G."/>
            <person name="Cuomo C."/>
            <person name="Desiro A."/>
            <person name="Gervers K.A."/>
            <person name="Hundley H."/>
            <person name="Kuo A."/>
            <person name="LaButti K."/>
            <person name="Lang B.F."/>
            <person name="Lipzen A."/>
            <person name="O'Donnell K."/>
            <person name="Pangilinan J."/>
            <person name="Reynolds N."/>
            <person name="Sandor L."/>
            <person name="Smith M.E."/>
            <person name="Tsang A."/>
            <person name="Grigoriev I.V."/>
            <person name="Stajich J.E."/>
            <person name="Spatafora J.W."/>
        </authorList>
    </citation>
    <scope>NUCLEOTIDE SEQUENCE</scope>
    <source>
        <strain evidence="2">RSA 2281</strain>
    </source>
</reference>
<keyword evidence="3" id="KW-1185">Reference proteome</keyword>
<proteinExistence type="predicted"/>
<dbReference type="EMBL" id="JAIXMP010000002">
    <property type="protein sequence ID" value="KAI9277255.1"/>
    <property type="molecule type" value="Genomic_DNA"/>
</dbReference>
<dbReference type="AlphaFoldDB" id="A0AAD5KQB2"/>
<dbReference type="InterPro" id="IPR001810">
    <property type="entry name" value="F-box_dom"/>
</dbReference>
<protein>
    <recommendedName>
        <fullName evidence="1">F-box domain-containing protein</fullName>
    </recommendedName>
</protein>
<reference evidence="2" key="2">
    <citation type="submission" date="2023-02" db="EMBL/GenBank/DDBJ databases">
        <authorList>
            <consortium name="DOE Joint Genome Institute"/>
            <person name="Mondo S.J."/>
            <person name="Chang Y."/>
            <person name="Wang Y."/>
            <person name="Ahrendt S."/>
            <person name="Andreopoulos W."/>
            <person name="Barry K."/>
            <person name="Beard J."/>
            <person name="Benny G.L."/>
            <person name="Blankenship S."/>
            <person name="Bonito G."/>
            <person name="Cuomo C."/>
            <person name="Desiro A."/>
            <person name="Gervers K.A."/>
            <person name="Hundley H."/>
            <person name="Kuo A."/>
            <person name="LaButti K."/>
            <person name="Lang B.F."/>
            <person name="Lipzen A."/>
            <person name="O'Donnell K."/>
            <person name="Pangilinan J."/>
            <person name="Reynolds N."/>
            <person name="Sandor L."/>
            <person name="Smith M.W."/>
            <person name="Tsang A."/>
            <person name="Grigoriev I.V."/>
            <person name="Stajich J.E."/>
            <person name="Spatafora J.W."/>
        </authorList>
    </citation>
    <scope>NUCLEOTIDE SEQUENCE</scope>
    <source>
        <strain evidence="2">RSA 2281</strain>
    </source>
</reference>
<dbReference type="SMART" id="SM00256">
    <property type="entry name" value="FBOX"/>
    <property type="match status" value="1"/>
</dbReference>
<organism evidence="2 3">
    <name type="scientific">Phascolomyces articulosus</name>
    <dbReference type="NCBI Taxonomy" id="60185"/>
    <lineage>
        <taxon>Eukaryota</taxon>
        <taxon>Fungi</taxon>
        <taxon>Fungi incertae sedis</taxon>
        <taxon>Mucoromycota</taxon>
        <taxon>Mucoromycotina</taxon>
        <taxon>Mucoromycetes</taxon>
        <taxon>Mucorales</taxon>
        <taxon>Lichtheimiaceae</taxon>
        <taxon>Phascolomyces</taxon>
    </lineage>
</organism>
<dbReference type="Gene3D" id="1.20.1280.50">
    <property type="match status" value="1"/>
</dbReference>
<dbReference type="Pfam" id="PF12937">
    <property type="entry name" value="F-box-like"/>
    <property type="match status" value="1"/>
</dbReference>
<sequence>MTIMTMTSDLIVSDQLPYDILALIFSFLSLEDHIRCLLVSKPWFDFIIDLQHFSKLCLMDLPSFANKKELIKNVIQQLRISHQSSLLLHGSSYETEAEKQDRQDRDVADHDSISQKDMLKFINYILKNNNIVINSVCFKNWTEQDQETCKKDIVRLLTKPSSVSAFMIECTTMVSCYKWYNWTSGYYRYPNISNNLTSITIIDNQQTRTHFKENGWFAIDDSFPRAMYGITRNAWMSPLMVSSNLTYFKLSTPSSIISNERIYPNHGSFSIMHDLVDLYLDSLNHQNPLVSAKAASSNLLRLQNIVIAPLAEMPCGVRYDPNNEERIDSSTITTSRDNNNNSNTTTTSNEGVLRCFVWTMGNSRPKDPNNFYWYCKVNKCKCFKNYVGRILEKHYQHLELLYLQYDGQHGIAFRSIRFLQTAATMAIHLREIHFHATGTLFAPYHRNTKTFNHYGFVENFSQYLAEAIPHLPALEIIVLKNEEGCCLSPQQHNDKKSSTKVATEGVIDQDVTIYMIIDDNVLQSLAKHCSRLKEVVIWGPYMNITSSAVVEFAQTAVSVPMLELLELNCLLSDTQIETLLHFNHNSCNRPPFLEKLKLLKLKDRSIILPSRNNNTSSECI</sequence>
<evidence type="ECO:0000313" key="2">
    <source>
        <dbReference type="EMBL" id="KAI9277255.1"/>
    </source>
</evidence>
<evidence type="ECO:0000259" key="1">
    <source>
        <dbReference type="PROSITE" id="PS50181"/>
    </source>
</evidence>
<gene>
    <name evidence="2" type="ORF">BDA99DRAFT_495263</name>
</gene>
<dbReference type="PROSITE" id="PS50181">
    <property type="entry name" value="FBOX"/>
    <property type="match status" value="1"/>
</dbReference>
<accession>A0AAD5KQB2</accession>
<name>A0AAD5KQB2_9FUNG</name>
<dbReference type="InterPro" id="IPR036047">
    <property type="entry name" value="F-box-like_dom_sf"/>
</dbReference>
<feature type="domain" description="F-box" evidence="1">
    <location>
        <begin position="10"/>
        <end position="56"/>
    </location>
</feature>
<evidence type="ECO:0000313" key="3">
    <source>
        <dbReference type="Proteomes" id="UP001209540"/>
    </source>
</evidence>
<dbReference type="Proteomes" id="UP001209540">
    <property type="component" value="Unassembled WGS sequence"/>
</dbReference>
<dbReference type="SUPFAM" id="SSF81383">
    <property type="entry name" value="F-box domain"/>
    <property type="match status" value="1"/>
</dbReference>